<evidence type="ECO:0000256" key="1">
    <source>
        <dbReference type="SAM" id="MobiDB-lite"/>
    </source>
</evidence>
<accession>A0ABU7VJ98</accession>
<evidence type="ECO:0000313" key="3">
    <source>
        <dbReference type="Proteomes" id="UP001356080"/>
    </source>
</evidence>
<evidence type="ECO:0000313" key="2">
    <source>
        <dbReference type="EMBL" id="MEF2293145.1"/>
    </source>
</evidence>
<feature type="region of interest" description="Disordered" evidence="1">
    <location>
        <begin position="76"/>
        <end position="97"/>
    </location>
</feature>
<reference evidence="2 3" key="1">
    <citation type="submission" date="2024-01" db="EMBL/GenBank/DDBJ databases">
        <title>Survival strategy associated with biotechnological potential of Virgibacillus dokdonensis T4.6 isolated from salt-fermented shrimp paste.</title>
        <authorList>
            <person name="Doan T.V."/>
            <person name="Quach N.T."/>
            <person name="Phi Q.-T."/>
        </authorList>
    </citation>
    <scope>NUCLEOTIDE SEQUENCE [LARGE SCALE GENOMIC DNA]</scope>
    <source>
        <strain evidence="2 3">T4.6</strain>
    </source>
</reference>
<organism evidence="2 3">
    <name type="scientific">Virgibacillus dokdonensis</name>
    <dbReference type="NCBI Taxonomy" id="302167"/>
    <lineage>
        <taxon>Bacteria</taxon>
        <taxon>Bacillati</taxon>
        <taxon>Bacillota</taxon>
        <taxon>Bacilli</taxon>
        <taxon>Bacillales</taxon>
        <taxon>Bacillaceae</taxon>
        <taxon>Virgibacillus</taxon>
    </lineage>
</organism>
<protein>
    <submittedName>
        <fullName evidence="2">Uncharacterized protein</fullName>
    </submittedName>
</protein>
<name>A0ABU7VJ98_9BACI</name>
<keyword evidence="3" id="KW-1185">Reference proteome</keyword>
<dbReference type="RefSeq" id="WP_331805694.1">
    <property type="nucleotide sequence ID" value="NZ_JAZHPM010000026.1"/>
</dbReference>
<comment type="caution">
    <text evidence="2">The sequence shown here is derived from an EMBL/GenBank/DDBJ whole genome shotgun (WGS) entry which is preliminary data.</text>
</comment>
<sequence>MTLTEFLYKKYAQEYKEIDELYKLHLAAFLNRNATLTKNVGTDKKPKEEFVYKKFDDFFDYDRIIKQVDEGFTKKEEKKGNKRLSPAELAAIRNRKG</sequence>
<dbReference type="Proteomes" id="UP001356080">
    <property type="component" value="Unassembled WGS sequence"/>
</dbReference>
<proteinExistence type="predicted"/>
<gene>
    <name evidence="2" type="ORF">V2W34_14180</name>
</gene>
<dbReference type="EMBL" id="JAZHPM010000026">
    <property type="protein sequence ID" value="MEF2293145.1"/>
    <property type="molecule type" value="Genomic_DNA"/>
</dbReference>